<dbReference type="Gene3D" id="2.120.10.80">
    <property type="entry name" value="Kelch-type beta propeller"/>
    <property type="match status" value="1"/>
</dbReference>
<name>A0AAV5RJU9_STABA</name>
<dbReference type="SUPFAM" id="SSF117281">
    <property type="entry name" value="Kelch motif"/>
    <property type="match status" value="1"/>
</dbReference>
<feature type="region of interest" description="Disordered" evidence="1">
    <location>
        <begin position="490"/>
        <end position="509"/>
    </location>
</feature>
<keyword evidence="5" id="KW-1185">Reference proteome</keyword>
<dbReference type="InterPro" id="IPR015915">
    <property type="entry name" value="Kelch-typ_b-propeller"/>
</dbReference>
<dbReference type="AlphaFoldDB" id="A0AAV5RJU9"/>
<feature type="compositionally biased region" description="Low complexity" evidence="1">
    <location>
        <begin position="495"/>
        <end position="509"/>
    </location>
</feature>
<feature type="transmembrane region" description="Helical" evidence="2">
    <location>
        <begin position="348"/>
        <end position="373"/>
    </location>
</feature>
<dbReference type="EMBL" id="BTGC01000005">
    <property type="protein sequence ID" value="GMM51413.1"/>
    <property type="molecule type" value="Genomic_DNA"/>
</dbReference>
<keyword evidence="2" id="KW-0812">Transmembrane</keyword>
<evidence type="ECO:0000256" key="2">
    <source>
        <dbReference type="SAM" id="Phobius"/>
    </source>
</evidence>
<organism evidence="4 5">
    <name type="scientific">Starmerella bacillaris</name>
    <name type="common">Yeast</name>
    <name type="synonym">Candida zemplinina</name>
    <dbReference type="NCBI Taxonomy" id="1247836"/>
    <lineage>
        <taxon>Eukaryota</taxon>
        <taxon>Fungi</taxon>
        <taxon>Dikarya</taxon>
        <taxon>Ascomycota</taxon>
        <taxon>Saccharomycotina</taxon>
        <taxon>Dipodascomycetes</taxon>
        <taxon>Dipodascales</taxon>
        <taxon>Trichomonascaceae</taxon>
        <taxon>Starmerella</taxon>
    </lineage>
</organism>
<evidence type="ECO:0008006" key="6">
    <source>
        <dbReference type="Google" id="ProtNLM"/>
    </source>
</evidence>
<feature type="compositionally biased region" description="Low complexity" evidence="1">
    <location>
        <begin position="516"/>
        <end position="542"/>
    </location>
</feature>
<reference evidence="4 5" key="1">
    <citation type="journal article" date="2023" name="Elife">
        <title>Identification of key yeast species and microbe-microbe interactions impacting larval growth of Drosophila in the wild.</title>
        <authorList>
            <person name="Mure A."/>
            <person name="Sugiura Y."/>
            <person name="Maeda R."/>
            <person name="Honda K."/>
            <person name="Sakurai N."/>
            <person name="Takahashi Y."/>
            <person name="Watada M."/>
            <person name="Katoh T."/>
            <person name="Gotoh A."/>
            <person name="Gotoh Y."/>
            <person name="Taniguchi I."/>
            <person name="Nakamura K."/>
            <person name="Hayashi T."/>
            <person name="Katayama T."/>
            <person name="Uemura T."/>
            <person name="Hattori Y."/>
        </authorList>
    </citation>
    <scope>NUCLEOTIDE SEQUENCE [LARGE SCALE GENOMIC DNA]</scope>
    <source>
        <strain evidence="4 5">SB-73</strain>
    </source>
</reference>
<feature type="chain" id="PRO_5043461870" description="Galactose oxidase" evidence="3">
    <location>
        <begin position="19"/>
        <end position="561"/>
    </location>
</feature>
<evidence type="ECO:0000256" key="3">
    <source>
        <dbReference type="SAM" id="SignalP"/>
    </source>
</evidence>
<feature type="region of interest" description="Disordered" evidence="1">
    <location>
        <begin position="516"/>
        <end position="543"/>
    </location>
</feature>
<evidence type="ECO:0000256" key="1">
    <source>
        <dbReference type="SAM" id="MobiDB-lite"/>
    </source>
</evidence>
<keyword evidence="2" id="KW-1133">Transmembrane helix</keyword>
<comment type="caution">
    <text evidence="4">The sequence shown here is derived from an EMBL/GenBank/DDBJ whole genome shotgun (WGS) entry which is preliminary data.</text>
</comment>
<protein>
    <recommendedName>
        <fullName evidence="6">Galactose oxidase</fullName>
    </recommendedName>
</protein>
<keyword evidence="3" id="KW-0732">Signal</keyword>
<feature type="region of interest" description="Disordered" evidence="1">
    <location>
        <begin position="466"/>
        <end position="485"/>
    </location>
</feature>
<feature type="signal peptide" evidence="3">
    <location>
        <begin position="1"/>
        <end position="18"/>
    </location>
</feature>
<gene>
    <name evidence="4" type="ORF">DASB73_023710</name>
</gene>
<accession>A0AAV5RJU9</accession>
<keyword evidence="2" id="KW-0472">Membrane</keyword>
<evidence type="ECO:0000313" key="5">
    <source>
        <dbReference type="Proteomes" id="UP001362899"/>
    </source>
</evidence>
<evidence type="ECO:0000313" key="4">
    <source>
        <dbReference type="EMBL" id="GMM51413.1"/>
    </source>
</evidence>
<dbReference type="Proteomes" id="UP001362899">
    <property type="component" value="Unassembled WGS sequence"/>
</dbReference>
<sequence>MKGTYILSQFLFLSQVMSFMQTVYNSNYTVAYIKSSNGSLYQLNIKRGSNTAADILSDLKEVSTPPANSSLVVDSNDVLHAIWGTSCGSGPIEVSVFNSSKNQWISEAQSNMNTESWFNDDQVIWIDRSQDNIYIYGGQCNGKVSNEFYSYNLENKEFSIANPSSGIMPRAMASAQSVILDDYRVLLLGGHNDNAWMSMQQLAIYGYNSWSFVPVGNSSNIDSRDDPLLLPIWENSDEAVTEIVVIGGTVAGRDSNPQLAMLNYTDQQGWQFSSPNDVSAIDLSYAAVVIYDTLVSISVDSQSQGQGGSNIDVQLYGRSSSNQWGSVSQVHVPSSDSSKHEGKSTSTAVIAVVSTLLPLIAIGLVIISGWWFWRKRRERRLFLLPNKRSMMREAPPDNSSDWNYGSSFYRIPSTRSQASYETQGTTPAADMILPKQRQSLRVVNPDVFATDSEVDSVLEKSYGNLHNQNSAQDNVGVPNNNYSQLTNKQTNQVDLQSQPSQLSSLYSPHPSDWTSTSLVISDSDSGSNSGSSRNSSWSTVNNDSQFRHRTAHSTDFDFDMH</sequence>
<proteinExistence type="predicted"/>